<gene>
    <name evidence="1" type="ORF">GCM10011383_29190</name>
</gene>
<dbReference type="InterPro" id="IPR031321">
    <property type="entry name" value="UCP012641"/>
</dbReference>
<keyword evidence="2" id="KW-1185">Reference proteome</keyword>
<dbReference type="Proteomes" id="UP000632273">
    <property type="component" value="Unassembled WGS sequence"/>
</dbReference>
<reference evidence="2" key="1">
    <citation type="journal article" date="2019" name="Int. J. Syst. Evol. Microbiol.">
        <title>The Global Catalogue of Microorganisms (GCM) 10K type strain sequencing project: providing services to taxonomists for standard genome sequencing and annotation.</title>
        <authorList>
            <consortium name="The Broad Institute Genomics Platform"/>
            <consortium name="The Broad Institute Genome Sequencing Center for Infectious Disease"/>
            <person name="Wu L."/>
            <person name="Ma J."/>
        </authorList>
    </citation>
    <scope>NUCLEOTIDE SEQUENCE [LARGE SCALE GENOMIC DNA]</scope>
    <source>
        <strain evidence="2">CGMCC 1.15197</strain>
    </source>
</reference>
<protein>
    <recommendedName>
        <fullName evidence="3">Zinc-dependent peptidase</fullName>
    </recommendedName>
</protein>
<evidence type="ECO:0008006" key="3">
    <source>
        <dbReference type="Google" id="ProtNLM"/>
    </source>
</evidence>
<sequence>MKLPVLSKIVSPEKGLSFDFVADESKDSSQRILTGHENGLITLNIAEADDIEREMARKAMDELYRTVLGHFRHEVGHYYWDRLIDGTEHLAEFRKIFGDDRQDYGEALKKHYAQGPPADWNQHYISAYATSHPWEDWAETWAHYLHIMDTLQTASAFQLSIKPEVARKSDHLEVELTEDPYQISDFTVIMNMWLPLTFTMNSLNRSMGLHDPYPFIIYPEVIKKMAFIHRVCNRAKS</sequence>
<evidence type="ECO:0000313" key="1">
    <source>
        <dbReference type="EMBL" id="GGF15996.1"/>
    </source>
</evidence>
<comment type="caution">
    <text evidence="1">The sequence shown here is derived from an EMBL/GenBank/DDBJ whole genome shotgun (WGS) entry which is preliminary data.</text>
</comment>
<organism evidence="1 2">
    <name type="scientific">Hymenobacter cavernae</name>
    <dbReference type="NCBI Taxonomy" id="2044852"/>
    <lineage>
        <taxon>Bacteria</taxon>
        <taxon>Pseudomonadati</taxon>
        <taxon>Bacteroidota</taxon>
        <taxon>Cytophagia</taxon>
        <taxon>Cytophagales</taxon>
        <taxon>Hymenobacteraceae</taxon>
        <taxon>Hymenobacter</taxon>
    </lineage>
</organism>
<dbReference type="EMBL" id="BMHT01000005">
    <property type="protein sequence ID" value="GGF15996.1"/>
    <property type="molecule type" value="Genomic_DNA"/>
</dbReference>
<accession>A0ABQ1UG54</accession>
<name>A0ABQ1UG54_9BACT</name>
<dbReference type="Gene3D" id="3.40.390.70">
    <property type="match status" value="1"/>
</dbReference>
<dbReference type="Pfam" id="PF15887">
    <property type="entry name" value="Peptidase_Mx"/>
    <property type="match status" value="1"/>
</dbReference>
<evidence type="ECO:0000313" key="2">
    <source>
        <dbReference type="Proteomes" id="UP000632273"/>
    </source>
</evidence>
<proteinExistence type="predicted"/>